<proteinExistence type="predicted"/>
<sequence>MAITELRKCEDTHVHWLWGAVPRVGGTLVHATFARSYIDANRPEHDIDVTMLADTWPGVVAPAARSLALGNGLVSSHTPTRHPIYARRLSACELENRIERYWRPYRHTLAQALKTAAPSGPRWHLNLHSMPSNAYERLGLVAPGPLADVVLGNLNGQSCSAAFTGLVADAFRRRGYSVAINDPYAGQDLLREFGAPSRGHESLQIELNRAIYLDEQTRELLPRASSVRDDITDLLHDMATHIRDATSTPF</sequence>
<dbReference type="Pfam" id="PF05013">
    <property type="entry name" value="FGase"/>
    <property type="match status" value="1"/>
</dbReference>
<dbReference type="EMBL" id="AOGK01000001">
    <property type="protein sequence ID" value="MDG5973830.1"/>
    <property type="molecule type" value="Genomic_DNA"/>
</dbReference>
<gene>
    <name evidence="1" type="ORF">H010_01115</name>
</gene>
<organism evidence="1 2">
    <name type="scientific">Hydrogenophaga taeniospiralis CCUG 15921</name>
    <dbReference type="NCBI Taxonomy" id="1281780"/>
    <lineage>
        <taxon>Bacteria</taxon>
        <taxon>Pseudomonadati</taxon>
        <taxon>Pseudomonadota</taxon>
        <taxon>Betaproteobacteria</taxon>
        <taxon>Burkholderiales</taxon>
        <taxon>Comamonadaceae</taxon>
        <taxon>Hydrogenophaga</taxon>
    </lineage>
</organism>
<keyword evidence="2" id="KW-1185">Reference proteome</keyword>
<dbReference type="AlphaFoldDB" id="A0A9X4NT25"/>
<dbReference type="InterPro" id="IPR007709">
    <property type="entry name" value="N-FG_amidohydro"/>
</dbReference>
<dbReference type="Gene3D" id="3.40.630.40">
    <property type="entry name" value="Zn-dependent exopeptidases"/>
    <property type="match status" value="1"/>
</dbReference>
<accession>A0A9X4NT25</accession>
<reference evidence="1" key="1">
    <citation type="submission" date="2013-01" db="EMBL/GenBank/DDBJ databases">
        <title>Genome draft of Hydrogenophaga taeniospiralis 2K1.</title>
        <authorList>
            <person name="Gomila M."/>
            <person name="Lalucat J."/>
        </authorList>
    </citation>
    <scope>NUCLEOTIDE SEQUENCE</scope>
    <source>
        <strain evidence="1">CCUG 15921</strain>
    </source>
</reference>
<dbReference type="SUPFAM" id="SSF53187">
    <property type="entry name" value="Zn-dependent exopeptidases"/>
    <property type="match status" value="1"/>
</dbReference>
<comment type="caution">
    <text evidence="1">The sequence shown here is derived from an EMBL/GenBank/DDBJ whole genome shotgun (WGS) entry which is preliminary data.</text>
</comment>
<name>A0A9X4NT25_9BURK</name>
<evidence type="ECO:0000313" key="1">
    <source>
        <dbReference type="EMBL" id="MDG5973830.1"/>
    </source>
</evidence>
<protein>
    <submittedName>
        <fullName evidence="1">N-formylglutamate amidohydrolase</fullName>
    </submittedName>
</protein>
<evidence type="ECO:0000313" key="2">
    <source>
        <dbReference type="Proteomes" id="UP001152876"/>
    </source>
</evidence>
<dbReference type="Proteomes" id="UP001152876">
    <property type="component" value="Unassembled WGS sequence"/>
</dbReference>